<dbReference type="PANTHER" id="PTHR11461">
    <property type="entry name" value="SERINE PROTEASE INHIBITOR, SERPIN"/>
    <property type="match status" value="1"/>
</dbReference>
<dbReference type="InterPro" id="IPR042178">
    <property type="entry name" value="Serpin_sf_1"/>
</dbReference>
<sequence length="231" mass="26637">MADFAVDLLKLTPAVENMVMSPLSLIAALKSENDVSELLRKLGAAEAVTMSVATKLFLTESMEIRQEYNDSITRDFGVVAEHLDFENKELTIETVNKFVSDSTHKMIPSLLNDDFYRPEMRAFLVNAVYFKGLWATQFSPNATNEDTFHGIKGDREARFGLDYQQKLLQDHDHKQLFMRYFELKECRYSKEEEAEVLVLPYKDNQYKFVIFLPSEGAKFEDFRTSLTGEIL</sequence>
<comment type="similarity">
    <text evidence="1 2">Belongs to the serpin family.</text>
</comment>
<dbReference type="OrthoDB" id="9518664at2759"/>
<keyword evidence="5" id="KW-1185">Reference proteome</keyword>
<dbReference type="GO" id="GO:0005615">
    <property type="term" value="C:extracellular space"/>
    <property type="evidence" value="ECO:0007669"/>
    <property type="project" value="InterPro"/>
</dbReference>
<evidence type="ECO:0000313" key="4">
    <source>
        <dbReference type="EMBL" id="VDM77580.1"/>
    </source>
</evidence>
<protein>
    <recommendedName>
        <fullName evidence="3">Serpin domain-containing protein</fullName>
    </recommendedName>
</protein>
<dbReference type="PANTHER" id="PTHR11461:SF211">
    <property type="entry name" value="GH10112P-RELATED"/>
    <property type="match status" value="1"/>
</dbReference>
<dbReference type="SMART" id="SM00093">
    <property type="entry name" value="SERPIN"/>
    <property type="match status" value="1"/>
</dbReference>
<dbReference type="InterPro" id="IPR036186">
    <property type="entry name" value="Serpin_sf"/>
</dbReference>
<dbReference type="InterPro" id="IPR023796">
    <property type="entry name" value="Serpin_dom"/>
</dbReference>
<evidence type="ECO:0000256" key="1">
    <source>
        <dbReference type="ARBA" id="ARBA00009500"/>
    </source>
</evidence>
<proteinExistence type="inferred from homology"/>
<dbReference type="Gene3D" id="3.30.497.10">
    <property type="entry name" value="Antithrombin, subunit I, domain 2"/>
    <property type="match status" value="1"/>
</dbReference>
<organism evidence="4 5">
    <name type="scientific">Strongylus vulgaris</name>
    <name type="common">Blood worm</name>
    <dbReference type="NCBI Taxonomy" id="40348"/>
    <lineage>
        <taxon>Eukaryota</taxon>
        <taxon>Metazoa</taxon>
        <taxon>Ecdysozoa</taxon>
        <taxon>Nematoda</taxon>
        <taxon>Chromadorea</taxon>
        <taxon>Rhabditida</taxon>
        <taxon>Rhabditina</taxon>
        <taxon>Rhabditomorpha</taxon>
        <taxon>Strongyloidea</taxon>
        <taxon>Strongylidae</taxon>
        <taxon>Strongylus</taxon>
    </lineage>
</organism>
<dbReference type="EMBL" id="UYYB01099578">
    <property type="protein sequence ID" value="VDM77580.1"/>
    <property type="molecule type" value="Genomic_DNA"/>
</dbReference>
<feature type="domain" description="Serpin" evidence="3">
    <location>
        <begin position="2"/>
        <end position="213"/>
    </location>
</feature>
<accession>A0A3P7IWX1</accession>
<evidence type="ECO:0000313" key="5">
    <source>
        <dbReference type="Proteomes" id="UP000270094"/>
    </source>
</evidence>
<dbReference type="Gene3D" id="2.30.39.10">
    <property type="entry name" value="Alpha-1-antitrypsin, domain 1"/>
    <property type="match status" value="1"/>
</dbReference>
<reference evidence="4 5" key="1">
    <citation type="submission" date="2018-11" db="EMBL/GenBank/DDBJ databases">
        <authorList>
            <consortium name="Pathogen Informatics"/>
        </authorList>
    </citation>
    <scope>NUCLEOTIDE SEQUENCE [LARGE SCALE GENOMIC DNA]</scope>
</reference>
<dbReference type="GO" id="GO:0004867">
    <property type="term" value="F:serine-type endopeptidase inhibitor activity"/>
    <property type="evidence" value="ECO:0007669"/>
    <property type="project" value="InterPro"/>
</dbReference>
<gene>
    <name evidence="4" type="ORF">SVUK_LOCUS12578</name>
</gene>
<dbReference type="AlphaFoldDB" id="A0A3P7IWX1"/>
<dbReference type="Pfam" id="PF00079">
    <property type="entry name" value="Serpin"/>
    <property type="match status" value="1"/>
</dbReference>
<dbReference type="SUPFAM" id="SSF56574">
    <property type="entry name" value="Serpins"/>
    <property type="match status" value="1"/>
</dbReference>
<feature type="non-terminal residue" evidence="4">
    <location>
        <position position="231"/>
    </location>
</feature>
<evidence type="ECO:0000256" key="2">
    <source>
        <dbReference type="RuleBase" id="RU000411"/>
    </source>
</evidence>
<dbReference type="Proteomes" id="UP000270094">
    <property type="component" value="Unassembled WGS sequence"/>
</dbReference>
<dbReference type="CDD" id="cd00172">
    <property type="entry name" value="serpin"/>
    <property type="match status" value="1"/>
</dbReference>
<evidence type="ECO:0000259" key="3">
    <source>
        <dbReference type="SMART" id="SM00093"/>
    </source>
</evidence>
<name>A0A3P7IWX1_STRVU</name>
<dbReference type="InterPro" id="IPR042185">
    <property type="entry name" value="Serpin_sf_2"/>
</dbReference>
<dbReference type="InterPro" id="IPR000215">
    <property type="entry name" value="Serpin_fam"/>
</dbReference>